<organism evidence="2 3">
    <name type="scientific">Roseivirga pacifica</name>
    <dbReference type="NCBI Taxonomy" id="1267423"/>
    <lineage>
        <taxon>Bacteria</taxon>
        <taxon>Pseudomonadati</taxon>
        <taxon>Bacteroidota</taxon>
        <taxon>Cytophagia</taxon>
        <taxon>Cytophagales</taxon>
        <taxon>Roseivirgaceae</taxon>
        <taxon>Roseivirga</taxon>
    </lineage>
</organism>
<keyword evidence="1" id="KW-0812">Transmembrane</keyword>
<keyword evidence="1" id="KW-0472">Membrane</keyword>
<sequence>MEYLSDLIKILVPAALVLYAMFLVVKSFLQKTFEQQLIANKSKNDQTVLPLRLQAYERMTLFVERISPNNMLLRLSDPDMPAPVFQQQLLKEIRDEFHHNLSQQIYLSDEAWDRIRGTMNEVISLIQEASVQIGPDKNSIDLSEAIFKLMMQREQDVISQTLKFLKHEVRQIM</sequence>
<keyword evidence="3" id="KW-1185">Reference proteome</keyword>
<dbReference type="EMBL" id="FOIR01000001">
    <property type="protein sequence ID" value="SEW07961.1"/>
    <property type="molecule type" value="Genomic_DNA"/>
</dbReference>
<dbReference type="RefSeq" id="WP_090258012.1">
    <property type="nucleotide sequence ID" value="NZ_FOIR01000001.1"/>
</dbReference>
<dbReference type="OrthoDB" id="1493032at2"/>
<dbReference type="Pfam" id="PF25589">
    <property type="entry name" value="DUF7935"/>
    <property type="match status" value="1"/>
</dbReference>
<dbReference type="GeneID" id="99986366"/>
<dbReference type="Proteomes" id="UP000199437">
    <property type="component" value="Unassembled WGS sequence"/>
</dbReference>
<proteinExistence type="predicted"/>
<dbReference type="AlphaFoldDB" id="A0A1I0P1V9"/>
<dbReference type="STRING" id="1267423.SAMN05216290_1642"/>
<evidence type="ECO:0000313" key="2">
    <source>
        <dbReference type="EMBL" id="SEW07961.1"/>
    </source>
</evidence>
<feature type="transmembrane region" description="Helical" evidence="1">
    <location>
        <begin position="6"/>
        <end position="25"/>
    </location>
</feature>
<evidence type="ECO:0000256" key="1">
    <source>
        <dbReference type="SAM" id="Phobius"/>
    </source>
</evidence>
<protein>
    <submittedName>
        <fullName evidence="2">Uncharacterized protein</fullName>
    </submittedName>
</protein>
<accession>A0A1I0P1V9</accession>
<dbReference type="InterPro" id="IPR057695">
    <property type="entry name" value="DUF7935"/>
</dbReference>
<gene>
    <name evidence="2" type="ORF">SAMN05216290_1642</name>
</gene>
<name>A0A1I0P1V9_9BACT</name>
<keyword evidence="1" id="KW-1133">Transmembrane helix</keyword>
<evidence type="ECO:0000313" key="3">
    <source>
        <dbReference type="Proteomes" id="UP000199437"/>
    </source>
</evidence>
<reference evidence="3" key="1">
    <citation type="submission" date="2016-10" db="EMBL/GenBank/DDBJ databases">
        <authorList>
            <person name="Varghese N."/>
            <person name="Submissions S."/>
        </authorList>
    </citation>
    <scope>NUCLEOTIDE SEQUENCE [LARGE SCALE GENOMIC DNA]</scope>
    <source>
        <strain evidence="3">CGMCC 1.12402</strain>
    </source>
</reference>